<dbReference type="AlphaFoldDB" id="F4RTR9"/>
<dbReference type="KEGG" id="mlr:MELLADRAFT_65039"/>
<gene>
    <name evidence="1" type="ORF">MELLADRAFT_65039</name>
</gene>
<organism evidence="2">
    <name type="scientific">Melampsora larici-populina (strain 98AG31 / pathotype 3-4-7)</name>
    <name type="common">Poplar leaf rust fungus</name>
    <dbReference type="NCBI Taxonomy" id="747676"/>
    <lineage>
        <taxon>Eukaryota</taxon>
        <taxon>Fungi</taxon>
        <taxon>Dikarya</taxon>
        <taxon>Basidiomycota</taxon>
        <taxon>Pucciniomycotina</taxon>
        <taxon>Pucciniomycetes</taxon>
        <taxon>Pucciniales</taxon>
        <taxon>Melampsoraceae</taxon>
        <taxon>Melampsora</taxon>
    </lineage>
</organism>
<dbReference type="EMBL" id="GL883120">
    <property type="protein sequence ID" value="EGG04212.1"/>
    <property type="molecule type" value="Genomic_DNA"/>
</dbReference>
<accession>F4RTR9</accession>
<dbReference type="RefSeq" id="XP_007412673.1">
    <property type="nucleotide sequence ID" value="XM_007412611.1"/>
</dbReference>
<protein>
    <submittedName>
        <fullName evidence="1">Uncharacterized protein</fullName>
    </submittedName>
</protein>
<dbReference type="GeneID" id="18930365"/>
<keyword evidence="2" id="KW-1185">Reference proteome</keyword>
<dbReference type="VEuPathDB" id="FungiDB:MELLADRAFT_65039"/>
<evidence type="ECO:0000313" key="1">
    <source>
        <dbReference type="EMBL" id="EGG04212.1"/>
    </source>
</evidence>
<dbReference type="HOGENOM" id="CLU_447639_0_0_1"/>
<evidence type="ECO:0000313" key="2">
    <source>
        <dbReference type="Proteomes" id="UP000001072"/>
    </source>
</evidence>
<dbReference type="Proteomes" id="UP000001072">
    <property type="component" value="Unassembled WGS sequence"/>
</dbReference>
<sequence>MNNNYIEELPQYLDYRGFEGSFNNDIWMTQEVPEISPSPWWLHDNLNDWVAFSEYISLQKDPSYKIFDSKNRSHSMIPDTSNELPMSNIGSFNSQQFPGYAIHPQVDHMSTMVQAYPQQLFESSTSLERNQEDLSMWGRRYMDSKIKFEENKGLDFGHTPSILMHENVLNSGLDEGQRNDWDYYSPPINFNEVEKWNFHHSADIPFSLEHPPTEPIHQDHLSGFDQNFLNIVGNDLGYSQVKTYDTDTFLNNPLHIQCQTHSTFPPWVTSQSHMESQSILESIQTQEGGRNVLENNMNSGTSELLSNPHQSGQSLETAVPPVFKEVQGVLKLSSLQTFPEHAASDQTRTNPAALFQNWHNMELENNPNLILGSRLNQEDAKDKGGHRAIYFKEGLPFLCADPQGVPRKRLADLKMIPAIAPFMEKLKLFFDGSFKEKTDKMSSKIQSSVKARLELITYQFFLLQAKAKYTYEKHFGQDELEDTLERGYQWITNLWDSLPLDYMMFNNVKSDHDNVQHDDSIESFYQTVVYRLQRSDFLCRTQKYFCTRLLLQWIFEHNQVWLEKLLKYNDPIWWSKPAPCMPHPKCKVLFNQISRSEPLSNAEDNILFKY</sequence>
<proteinExistence type="predicted"/>
<dbReference type="InParanoid" id="F4RTR9"/>
<reference evidence="2" key="1">
    <citation type="journal article" date="2011" name="Proc. Natl. Acad. Sci. U.S.A.">
        <title>Obligate biotrophy features unraveled by the genomic analysis of rust fungi.</title>
        <authorList>
            <person name="Duplessis S."/>
            <person name="Cuomo C.A."/>
            <person name="Lin Y.-C."/>
            <person name="Aerts A."/>
            <person name="Tisserant E."/>
            <person name="Veneault-Fourrey C."/>
            <person name="Joly D.L."/>
            <person name="Hacquard S."/>
            <person name="Amselem J."/>
            <person name="Cantarel B.L."/>
            <person name="Chiu R."/>
            <person name="Coutinho P.M."/>
            <person name="Feau N."/>
            <person name="Field M."/>
            <person name="Frey P."/>
            <person name="Gelhaye E."/>
            <person name="Goldberg J."/>
            <person name="Grabherr M.G."/>
            <person name="Kodira C.D."/>
            <person name="Kohler A."/>
            <person name="Kuees U."/>
            <person name="Lindquist E.A."/>
            <person name="Lucas S.M."/>
            <person name="Mago R."/>
            <person name="Mauceli E."/>
            <person name="Morin E."/>
            <person name="Murat C."/>
            <person name="Pangilinan J.L."/>
            <person name="Park R."/>
            <person name="Pearson M."/>
            <person name="Quesneville H."/>
            <person name="Rouhier N."/>
            <person name="Sakthikumar S."/>
            <person name="Salamov A.A."/>
            <person name="Schmutz J."/>
            <person name="Selles B."/>
            <person name="Shapiro H."/>
            <person name="Tanguay P."/>
            <person name="Tuskan G.A."/>
            <person name="Henrissat B."/>
            <person name="Van de Peer Y."/>
            <person name="Rouze P."/>
            <person name="Ellis J.G."/>
            <person name="Dodds P.N."/>
            <person name="Schein J.E."/>
            <person name="Zhong S."/>
            <person name="Hamelin R.C."/>
            <person name="Grigoriev I.V."/>
            <person name="Szabo L.J."/>
            <person name="Martin F."/>
        </authorList>
    </citation>
    <scope>NUCLEOTIDE SEQUENCE [LARGE SCALE GENOMIC DNA]</scope>
    <source>
        <strain evidence="2">98AG31 / pathotype 3-4-7</strain>
    </source>
</reference>
<name>F4RTR9_MELLP</name>